<sequence>MKKDIPHILHLQKKYFTSNATKPLKARLKALSCLQDSIKAHEDEILHALLKDLNKCKEEAYISEIFQVYEEIKSAKQWVKSLSKPKRVKTPLSHFGGKSEIYYEPYGVVLIISPWNYPINLSLSPLIGAIACGNCVILKPSEYAPHCASVLAKIVQSAFESTQVAIVQGDSTIGASLLEQKFDYIFFTGSVNVGRIVLQEAAKKLTPATLELGGKNPCIIQDYKDSATTAKRIMWAKLLNVGQTCTVPDYLLVRETLKEELIAKLIESMTSLYAPHALKQSESELQISILNNQEYGKIISHRHFERIISLFEDTKRILGQDCVIFGGKSDEKALKIAPTLLDMGNIRDYISKQDSINPKRDMRILHEEIFAPILPIFTYHDLSECRAFIQSFEKPLSLYIFSDDKCKQREIIESVSFGGGCVNDCIIHLANNHLPFGGVGNSGMGSYHGRHSAKTFARKKAIYTAPHFDLPLRYPPFSKKLFGLNRLTILRKIFGV</sequence>
<evidence type="ECO:0000313" key="8">
    <source>
        <dbReference type="EMBL" id="PZT48979.1"/>
    </source>
</evidence>
<dbReference type="GO" id="GO:0005737">
    <property type="term" value="C:cytoplasm"/>
    <property type="evidence" value="ECO:0007669"/>
    <property type="project" value="TreeGrafter"/>
</dbReference>
<accession>A0A2W6MY28</accession>
<dbReference type="Proteomes" id="UP000249746">
    <property type="component" value="Unassembled WGS sequence"/>
</dbReference>
<keyword evidence="2 3" id="KW-0560">Oxidoreductase</keyword>
<name>A0A2W6MY28_9HELI</name>
<dbReference type="EMBL" id="NBIU01000002">
    <property type="protein sequence ID" value="PZT48979.1"/>
    <property type="molecule type" value="Genomic_DNA"/>
</dbReference>
<dbReference type="Gene3D" id="3.40.309.10">
    <property type="entry name" value="Aldehyde Dehydrogenase, Chain A, domain 2"/>
    <property type="match status" value="1"/>
</dbReference>
<evidence type="ECO:0000256" key="1">
    <source>
        <dbReference type="ARBA" id="ARBA00009986"/>
    </source>
</evidence>
<dbReference type="PROSITE" id="PS00687">
    <property type="entry name" value="ALDEHYDE_DEHYDR_GLU"/>
    <property type="match status" value="1"/>
</dbReference>
<dbReference type="InterPro" id="IPR029510">
    <property type="entry name" value="Ald_DH_CS_GLU"/>
</dbReference>
<dbReference type="InterPro" id="IPR016162">
    <property type="entry name" value="Ald_DH_N"/>
</dbReference>
<dbReference type="Pfam" id="PF00171">
    <property type="entry name" value="Aldedh"/>
    <property type="match status" value="1"/>
</dbReference>
<evidence type="ECO:0000256" key="2">
    <source>
        <dbReference type="ARBA" id="ARBA00023002"/>
    </source>
</evidence>
<dbReference type="RefSeq" id="WP_111229037.1">
    <property type="nucleotide sequence ID" value="NZ_NBIU01000002.1"/>
</dbReference>
<dbReference type="PANTHER" id="PTHR43570:SF16">
    <property type="entry name" value="ALDEHYDE DEHYDROGENASE TYPE III, ISOFORM Q"/>
    <property type="match status" value="1"/>
</dbReference>
<dbReference type="InterPro" id="IPR016163">
    <property type="entry name" value="Ald_DH_C"/>
</dbReference>
<organism evidence="8 9">
    <name type="scientific">Helicobacter valdiviensis</name>
    <dbReference type="NCBI Taxonomy" id="1458358"/>
    <lineage>
        <taxon>Bacteria</taxon>
        <taxon>Pseudomonadati</taxon>
        <taxon>Campylobacterota</taxon>
        <taxon>Epsilonproteobacteria</taxon>
        <taxon>Campylobacterales</taxon>
        <taxon>Helicobacteraceae</taxon>
        <taxon>Helicobacter</taxon>
    </lineage>
</organism>
<evidence type="ECO:0000256" key="6">
    <source>
        <dbReference type="RuleBase" id="RU003345"/>
    </source>
</evidence>
<evidence type="ECO:0000259" key="7">
    <source>
        <dbReference type="Pfam" id="PF00171"/>
    </source>
</evidence>
<feature type="active site" evidence="4">
    <location>
        <position position="245"/>
    </location>
</feature>
<protein>
    <recommendedName>
        <fullName evidence="3">Aldehyde dehydrogenase</fullName>
    </recommendedName>
</protein>
<evidence type="ECO:0000256" key="5">
    <source>
        <dbReference type="PROSITE-ProRule" id="PRU10007"/>
    </source>
</evidence>
<dbReference type="PANTHER" id="PTHR43570">
    <property type="entry name" value="ALDEHYDE DEHYDROGENASE"/>
    <property type="match status" value="1"/>
</dbReference>
<feature type="domain" description="Aldehyde dehydrogenase" evidence="7">
    <location>
        <begin position="3"/>
        <end position="461"/>
    </location>
</feature>
<gene>
    <name evidence="8" type="ORF">B6S12_01405</name>
</gene>
<evidence type="ECO:0000313" key="9">
    <source>
        <dbReference type="Proteomes" id="UP000249746"/>
    </source>
</evidence>
<feature type="active site" evidence="4 5">
    <location>
        <position position="211"/>
    </location>
</feature>
<dbReference type="InterPro" id="IPR015590">
    <property type="entry name" value="Aldehyde_DH_dom"/>
</dbReference>
<dbReference type="AlphaFoldDB" id="A0A2W6MY28"/>
<dbReference type="SUPFAM" id="SSF53720">
    <property type="entry name" value="ALDH-like"/>
    <property type="match status" value="1"/>
</dbReference>
<dbReference type="OrthoDB" id="9762913at2"/>
<evidence type="ECO:0000256" key="4">
    <source>
        <dbReference type="PIRSR" id="PIRSR036492-1"/>
    </source>
</evidence>
<reference evidence="8 9" key="1">
    <citation type="submission" date="2017-03" db="EMBL/GenBank/DDBJ databases">
        <title>Genomic and clinical evidence uncovers the enterohepatic species Helicobacter valdiviensis as a potential human intestinal pathogen.</title>
        <authorList>
            <person name="Fresia P."/>
            <person name="Jara R."/>
            <person name="Sierra R."/>
            <person name="Ferres I."/>
            <person name="Greif G."/>
            <person name="Iraola G."/>
            <person name="Collado L."/>
        </authorList>
    </citation>
    <scope>NUCLEOTIDE SEQUENCE [LARGE SCALE GENOMIC DNA]</scope>
    <source>
        <strain evidence="8 9">WBE14</strain>
    </source>
</reference>
<dbReference type="GO" id="GO:0004029">
    <property type="term" value="F:aldehyde dehydrogenase (NAD+) activity"/>
    <property type="evidence" value="ECO:0007669"/>
    <property type="project" value="TreeGrafter"/>
</dbReference>
<proteinExistence type="inferred from homology"/>
<keyword evidence="9" id="KW-1185">Reference proteome</keyword>
<comment type="similarity">
    <text evidence="1 3 6">Belongs to the aldehyde dehydrogenase family.</text>
</comment>
<comment type="caution">
    <text evidence="8">The sequence shown here is derived from an EMBL/GenBank/DDBJ whole genome shotgun (WGS) entry which is preliminary data.</text>
</comment>
<dbReference type="InterPro" id="IPR012394">
    <property type="entry name" value="Aldehyde_DH_NAD(P)"/>
</dbReference>
<dbReference type="InterPro" id="IPR016161">
    <property type="entry name" value="Ald_DH/histidinol_DH"/>
</dbReference>
<dbReference type="PIRSF" id="PIRSF036492">
    <property type="entry name" value="ALDH"/>
    <property type="match status" value="1"/>
</dbReference>
<dbReference type="Gene3D" id="3.40.605.10">
    <property type="entry name" value="Aldehyde Dehydrogenase, Chain A, domain 1"/>
    <property type="match status" value="1"/>
</dbReference>
<dbReference type="FunFam" id="3.40.605.10:FF:000004">
    <property type="entry name" value="Aldehyde dehydrogenase"/>
    <property type="match status" value="1"/>
</dbReference>
<dbReference type="GO" id="GO:0006081">
    <property type="term" value="P:aldehyde metabolic process"/>
    <property type="evidence" value="ECO:0007669"/>
    <property type="project" value="InterPro"/>
</dbReference>
<evidence type="ECO:0000256" key="3">
    <source>
        <dbReference type="PIRNR" id="PIRNR036492"/>
    </source>
</evidence>